<protein>
    <submittedName>
        <fullName evidence="1">Uncharacterized protein</fullName>
    </submittedName>
</protein>
<sequence>MKNEQVQAAVSMDQLTGTDSLGRKLPRYGEVSEPRADRYVGIFYFLWLGQHGTKGPFDNTKIIAEAPEAVHDANHPMWGPKNAFHFWGEPLYGYYLNDDAWVLRKHVQLLTNAGIDFLVFDTTNAATYKKIYDKLFEIMDEVRLQGFKVPQIVFYTNSSSGETIGNVYQDLYKPGRHAELWFHWKGKPLIIGDPEECSEEIRDFFTIRLNQWPFHDVKTNGFPWIEFYRPQRVYYNDEGEKEIINVAVAQHPTCSMSDTPFYNHEVNWGRSFHNGANDNSPGAEYAGYNIEEQWAFALREDPKIVFITGWNEWIAMRLEGPPERPILFVDQATLNFSRDIEPMKGGYNDNYYLQMIGHIRQFKGMAKPQAADVQRTIAIGDDFSAWAEVTPVYKDFVRDTEDRNHPGYGDLYYRDETGRNDFETMKVAHDNDHVYFYVRTNHAITPYTGKHWMMLLINVDGRNDTGWEGYDYIVNRKVMDASTTTVEQSLEGWNWKEKGTVQYAVQDHELQLSIPRHMLGLSGAGQLLQFEFKWVDHMQSEGDIMDFYQYGDTAPDGRLNYLYTGQS</sequence>
<evidence type="ECO:0000313" key="1">
    <source>
        <dbReference type="EMBL" id="UVI27512.1"/>
    </source>
</evidence>
<name>A0ABY5S0Y5_9BACL</name>
<accession>A0ABY5S0Y5</accession>
<dbReference type="Gene3D" id="3.20.20.80">
    <property type="entry name" value="Glycosidases"/>
    <property type="match status" value="1"/>
</dbReference>
<dbReference type="EMBL" id="CP091430">
    <property type="protein sequence ID" value="UVI27512.1"/>
    <property type="molecule type" value="Genomic_DNA"/>
</dbReference>
<keyword evidence="2" id="KW-1185">Reference proteome</keyword>
<dbReference type="RefSeq" id="WP_258383600.1">
    <property type="nucleotide sequence ID" value="NZ_CP091430.1"/>
</dbReference>
<dbReference type="Proteomes" id="UP001057877">
    <property type="component" value="Chromosome"/>
</dbReference>
<reference evidence="1" key="1">
    <citation type="submission" date="2022-01" db="EMBL/GenBank/DDBJ databases">
        <title>Paenibacillus spongiae sp. nov., isolated from marine sponge.</title>
        <authorList>
            <person name="Li Z."/>
            <person name="Zhang M."/>
        </authorList>
    </citation>
    <scope>NUCLEOTIDE SEQUENCE</scope>
    <source>
        <strain evidence="1">PHS-Z3</strain>
    </source>
</reference>
<organism evidence="1 2">
    <name type="scientific">Paenibacillus spongiae</name>
    <dbReference type="NCBI Taxonomy" id="2909671"/>
    <lineage>
        <taxon>Bacteria</taxon>
        <taxon>Bacillati</taxon>
        <taxon>Bacillota</taxon>
        <taxon>Bacilli</taxon>
        <taxon>Bacillales</taxon>
        <taxon>Paenibacillaceae</taxon>
        <taxon>Paenibacillus</taxon>
    </lineage>
</organism>
<gene>
    <name evidence="1" type="ORF">L1F29_18770</name>
</gene>
<evidence type="ECO:0000313" key="2">
    <source>
        <dbReference type="Proteomes" id="UP001057877"/>
    </source>
</evidence>
<proteinExistence type="predicted"/>